<dbReference type="EMBL" id="CACRXK020001521">
    <property type="protein sequence ID" value="CAB3989626.1"/>
    <property type="molecule type" value="Genomic_DNA"/>
</dbReference>
<dbReference type="OrthoDB" id="5990336at2759"/>
<keyword evidence="3" id="KW-1185">Reference proteome</keyword>
<protein>
    <submittedName>
        <fullName evidence="2">Uncharacterized protein</fullName>
    </submittedName>
</protein>
<gene>
    <name evidence="2" type="ORF">PACLA_8A009383</name>
</gene>
<evidence type="ECO:0000256" key="1">
    <source>
        <dbReference type="SAM" id="MobiDB-lite"/>
    </source>
</evidence>
<feature type="compositionally biased region" description="Basic and acidic residues" evidence="1">
    <location>
        <begin position="120"/>
        <end position="132"/>
    </location>
</feature>
<comment type="caution">
    <text evidence="2">The sequence shown here is derived from an EMBL/GenBank/DDBJ whole genome shotgun (WGS) entry which is preliminary data.</text>
</comment>
<organism evidence="2 3">
    <name type="scientific">Paramuricea clavata</name>
    <name type="common">Red gorgonian</name>
    <name type="synonym">Violescent sea-whip</name>
    <dbReference type="NCBI Taxonomy" id="317549"/>
    <lineage>
        <taxon>Eukaryota</taxon>
        <taxon>Metazoa</taxon>
        <taxon>Cnidaria</taxon>
        <taxon>Anthozoa</taxon>
        <taxon>Octocorallia</taxon>
        <taxon>Malacalcyonacea</taxon>
        <taxon>Plexauridae</taxon>
        <taxon>Paramuricea</taxon>
    </lineage>
</organism>
<dbReference type="Proteomes" id="UP001152795">
    <property type="component" value="Unassembled WGS sequence"/>
</dbReference>
<feature type="compositionally biased region" description="Polar residues" evidence="1">
    <location>
        <begin position="133"/>
        <end position="153"/>
    </location>
</feature>
<evidence type="ECO:0000313" key="3">
    <source>
        <dbReference type="Proteomes" id="UP001152795"/>
    </source>
</evidence>
<sequence>MESPVTIVVSRKKTSNKELKECTEVNKRVYNAKKKAVRAAAIKKWPGNNIPIFRKNKQETEQLDALVDELDDCIFETVGFDKAAIRQHIIDIMNERRRSVRNGYDYTSVDRRTLKRKSDQIVDKGCREKTSSLDEGSTSEDNNNTQSHNSETQDPNDLETQDPNDLETQDNSETDQLTTLPSFFDKIGNSKGHQKENELSLEDCKIIVTVAFGAIKYSDVPRSWITPLLKKYMHSVPSTMSKDNAVRKLAPELIDRKIVEVTSEPGDCNISRCMVKRLQKL</sequence>
<feature type="region of interest" description="Disordered" evidence="1">
    <location>
        <begin position="120"/>
        <end position="177"/>
    </location>
</feature>
<name>A0A7D9DPH5_PARCT</name>
<evidence type="ECO:0000313" key="2">
    <source>
        <dbReference type="EMBL" id="CAB3989626.1"/>
    </source>
</evidence>
<feature type="compositionally biased region" description="Acidic residues" evidence="1">
    <location>
        <begin position="154"/>
        <end position="173"/>
    </location>
</feature>
<proteinExistence type="predicted"/>
<dbReference type="AlphaFoldDB" id="A0A7D9DPH5"/>
<reference evidence="2" key="1">
    <citation type="submission" date="2020-04" db="EMBL/GenBank/DDBJ databases">
        <authorList>
            <person name="Alioto T."/>
            <person name="Alioto T."/>
            <person name="Gomez Garrido J."/>
        </authorList>
    </citation>
    <scope>NUCLEOTIDE SEQUENCE</scope>
    <source>
        <strain evidence="2">A484AB</strain>
    </source>
</reference>
<accession>A0A7D9DPH5</accession>